<dbReference type="AlphaFoldDB" id="A0A409WX16"/>
<proteinExistence type="predicted"/>
<dbReference type="InParanoid" id="A0A409WX16"/>
<dbReference type="EMBL" id="NHYE01004658">
    <property type="protein sequence ID" value="PPQ83080.1"/>
    <property type="molecule type" value="Genomic_DNA"/>
</dbReference>
<organism evidence="2 3">
    <name type="scientific">Gymnopilus dilepis</name>
    <dbReference type="NCBI Taxonomy" id="231916"/>
    <lineage>
        <taxon>Eukaryota</taxon>
        <taxon>Fungi</taxon>
        <taxon>Dikarya</taxon>
        <taxon>Basidiomycota</taxon>
        <taxon>Agaricomycotina</taxon>
        <taxon>Agaricomycetes</taxon>
        <taxon>Agaricomycetidae</taxon>
        <taxon>Agaricales</taxon>
        <taxon>Agaricineae</taxon>
        <taxon>Hymenogastraceae</taxon>
        <taxon>Gymnopilus</taxon>
    </lineage>
</organism>
<evidence type="ECO:0000313" key="2">
    <source>
        <dbReference type="EMBL" id="PPQ83080.1"/>
    </source>
</evidence>
<evidence type="ECO:0000313" key="3">
    <source>
        <dbReference type="Proteomes" id="UP000284706"/>
    </source>
</evidence>
<gene>
    <name evidence="2" type="ORF">CVT26_011920</name>
</gene>
<name>A0A409WX16_9AGAR</name>
<protein>
    <submittedName>
        <fullName evidence="2">Uncharacterized protein</fullName>
    </submittedName>
</protein>
<sequence length="95" mass="9775">MGPTDSHSYKTTTANALESELWQALCNGNDTGEAAAVKLPAIAAAAATLAVHANHTPPPAQPVTAIKAHSQCEQMSSSGRRGRQAGGVVLQSYYA</sequence>
<accession>A0A409WX16</accession>
<keyword evidence="3" id="KW-1185">Reference proteome</keyword>
<evidence type="ECO:0000256" key="1">
    <source>
        <dbReference type="SAM" id="MobiDB-lite"/>
    </source>
</evidence>
<comment type="caution">
    <text evidence="2">The sequence shown here is derived from an EMBL/GenBank/DDBJ whole genome shotgun (WGS) entry which is preliminary data.</text>
</comment>
<reference evidence="2 3" key="1">
    <citation type="journal article" date="2018" name="Evol. Lett.">
        <title>Horizontal gene cluster transfer increased hallucinogenic mushroom diversity.</title>
        <authorList>
            <person name="Reynolds H.T."/>
            <person name="Vijayakumar V."/>
            <person name="Gluck-Thaler E."/>
            <person name="Korotkin H.B."/>
            <person name="Matheny P.B."/>
            <person name="Slot J.C."/>
        </authorList>
    </citation>
    <scope>NUCLEOTIDE SEQUENCE [LARGE SCALE GENOMIC DNA]</scope>
    <source>
        <strain evidence="2 3">SRW20</strain>
    </source>
</reference>
<dbReference type="Proteomes" id="UP000284706">
    <property type="component" value="Unassembled WGS sequence"/>
</dbReference>
<feature type="region of interest" description="Disordered" evidence="1">
    <location>
        <begin position="55"/>
        <end position="95"/>
    </location>
</feature>